<accession>A0A2N0RCZ4</accession>
<dbReference type="PANTHER" id="PTHR45797:SF1">
    <property type="entry name" value="HELICASE ARIP4"/>
    <property type="match status" value="1"/>
</dbReference>
<dbReference type="Proteomes" id="UP000232688">
    <property type="component" value="Unassembled WGS sequence"/>
</dbReference>
<keyword evidence="3" id="KW-0547">Nucleotide-binding</keyword>
<evidence type="ECO:0000256" key="6">
    <source>
        <dbReference type="ARBA" id="ARBA00023125"/>
    </source>
</evidence>
<gene>
    <name evidence="8" type="ORF">RhiirA1_425148</name>
</gene>
<proteinExistence type="inferred from homology"/>
<evidence type="ECO:0000256" key="2">
    <source>
        <dbReference type="ARBA" id="ARBA00007025"/>
    </source>
</evidence>
<keyword evidence="4" id="KW-0378">Hydrolase</keyword>
<feature type="non-terminal residue" evidence="8">
    <location>
        <position position="1"/>
    </location>
</feature>
<dbReference type="GO" id="GO:0016887">
    <property type="term" value="F:ATP hydrolysis activity"/>
    <property type="evidence" value="ECO:0007669"/>
    <property type="project" value="InterPro"/>
</dbReference>
<dbReference type="GO" id="GO:0005634">
    <property type="term" value="C:nucleus"/>
    <property type="evidence" value="ECO:0007669"/>
    <property type="project" value="UniProtKB-SubCell"/>
</dbReference>
<evidence type="ECO:0000256" key="5">
    <source>
        <dbReference type="ARBA" id="ARBA00022840"/>
    </source>
</evidence>
<dbReference type="EMBL" id="LLXH01001024">
    <property type="protein sequence ID" value="PKC61165.1"/>
    <property type="molecule type" value="Genomic_DNA"/>
</dbReference>
<dbReference type="GO" id="GO:0003677">
    <property type="term" value="F:DNA binding"/>
    <property type="evidence" value="ECO:0007669"/>
    <property type="project" value="UniProtKB-KW"/>
</dbReference>
<keyword evidence="6" id="KW-0238">DNA-binding</keyword>
<dbReference type="VEuPathDB" id="FungiDB:RhiirFUN_012156"/>
<comment type="subcellular location">
    <subcellularLocation>
        <location evidence="1">Nucleus</location>
    </subcellularLocation>
</comment>
<keyword evidence="7" id="KW-0539">Nucleus</keyword>
<evidence type="ECO:0000256" key="3">
    <source>
        <dbReference type="ARBA" id="ARBA00022741"/>
    </source>
</evidence>
<dbReference type="InterPro" id="IPR027417">
    <property type="entry name" value="P-loop_NTPase"/>
</dbReference>
<comment type="caution">
    <text evidence="8">The sequence shown here is derived from an EMBL/GenBank/DDBJ whole genome shotgun (WGS) entry which is preliminary data.</text>
</comment>
<dbReference type="GO" id="GO:0004386">
    <property type="term" value="F:helicase activity"/>
    <property type="evidence" value="ECO:0007669"/>
    <property type="project" value="UniProtKB-KW"/>
</dbReference>
<comment type="similarity">
    <text evidence="2">Belongs to the SNF2/RAD54 helicase family.</text>
</comment>
<reference evidence="8 9" key="1">
    <citation type="submission" date="2017-10" db="EMBL/GenBank/DDBJ databases">
        <title>Extensive intraspecific genome diversity in a model arbuscular mycorrhizal fungus.</title>
        <authorList>
            <person name="Chen E.C.H."/>
            <person name="Morin E."/>
            <person name="Baudet D."/>
            <person name="Noel J."/>
            <person name="Ndikumana S."/>
            <person name="Charron P."/>
            <person name="St-Onge C."/>
            <person name="Giorgi J."/>
            <person name="Grigoriev I.V."/>
            <person name="Roux C."/>
            <person name="Martin F.M."/>
            <person name="Corradi N."/>
        </authorList>
    </citation>
    <scope>NUCLEOTIDE SEQUENCE [LARGE SCALE GENOMIC DNA]</scope>
    <source>
        <strain evidence="8 9">A1</strain>
    </source>
</reference>
<dbReference type="GO" id="GO:0005524">
    <property type="term" value="F:ATP binding"/>
    <property type="evidence" value="ECO:0007669"/>
    <property type="project" value="UniProtKB-KW"/>
</dbReference>
<organism evidence="8 9">
    <name type="scientific">Rhizophagus irregularis</name>
    <dbReference type="NCBI Taxonomy" id="588596"/>
    <lineage>
        <taxon>Eukaryota</taxon>
        <taxon>Fungi</taxon>
        <taxon>Fungi incertae sedis</taxon>
        <taxon>Mucoromycota</taxon>
        <taxon>Glomeromycotina</taxon>
        <taxon>Glomeromycetes</taxon>
        <taxon>Glomerales</taxon>
        <taxon>Glomeraceae</taxon>
        <taxon>Rhizophagus</taxon>
    </lineage>
</organism>
<protein>
    <submittedName>
        <fullName evidence="8">Uncharacterized protein</fullName>
    </submittedName>
</protein>
<reference evidence="8 9" key="2">
    <citation type="submission" date="2017-10" db="EMBL/GenBank/DDBJ databases">
        <title>Genome analyses suggest a sexual origin of heterokaryosis in a supposedly ancient asexual fungus.</title>
        <authorList>
            <person name="Corradi N."/>
            <person name="Sedzielewska K."/>
            <person name="Noel J."/>
            <person name="Charron P."/>
            <person name="Farinelli L."/>
            <person name="Marton T."/>
            <person name="Kruger M."/>
            <person name="Pelin A."/>
            <person name="Brachmann A."/>
            <person name="Corradi N."/>
        </authorList>
    </citation>
    <scope>NUCLEOTIDE SEQUENCE [LARGE SCALE GENOMIC DNA]</scope>
    <source>
        <strain evidence="8 9">A1</strain>
    </source>
</reference>
<dbReference type="PANTHER" id="PTHR45797">
    <property type="entry name" value="RAD54-LIKE"/>
    <property type="match status" value="1"/>
</dbReference>
<evidence type="ECO:0000256" key="4">
    <source>
        <dbReference type="ARBA" id="ARBA00022806"/>
    </source>
</evidence>
<dbReference type="VEuPathDB" id="FungiDB:FUN_014976"/>
<evidence type="ECO:0000313" key="8">
    <source>
        <dbReference type="EMBL" id="PKC61165.1"/>
    </source>
</evidence>
<keyword evidence="4" id="KW-0347">Helicase</keyword>
<evidence type="ECO:0000256" key="7">
    <source>
        <dbReference type="ARBA" id="ARBA00023242"/>
    </source>
</evidence>
<keyword evidence="5" id="KW-0067">ATP-binding</keyword>
<dbReference type="InterPro" id="IPR044574">
    <property type="entry name" value="ARIP4-like"/>
</dbReference>
<dbReference type="Gene3D" id="3.40.50.300">
    <property type="entry name" value="P-loop containing nucleotide triphosphate hydrolases"/>
    <property type="match status" value="1"/>
</dbReference>
<evidence type="ECO:0000313" key="9">
    <source>
        <dbReference type="Proteomes" id="UP000232688"/>
    </source>
</evidence>
<name>A0A2N0RCZ4_9GLOM</name>
<evidence type="ECO:0000256" key="1">
    <source>
        <dbReference type="ARBA" id="ARBA00004123"/>
    </source>
</evidence>
<dbReference type="AlphaFoldDB" id="A0A2N0RCZ4"/>
<sequence length="149" mass="17371">PTNVNKRFNRTKLWRAALISTAALSANLVGANRVNFELCHAEQAIGRTYRYDLYSFIDCITAETFEDKLFNNSVHKMRLSRVVDQKNPERKFTREDLNARMFIAPDPNTKTKLPEHINYENDVLVIVTKKYRNNIIDIQRVASFFIDDS</sequence>
<dbReference type="VEuPathDB" id="FungiDB:RhiirA1_425148"/>